<gene>
    <name evidence="2" type="ORF">Mucpa_5585</name>
</gene>
<dbReference type="PANTHER" id="PTHR43157:SF31">
    <property type="entry name" value="PHOSPHATIDYLINOSITOL-GLYCAN BIOSYNTHESIS CLASS F PROTEIN"/>
    <property type="match status" value="1"/>
</dbReference>
<dbReference type="InterPro" id="IPR002347">
    <property type="entry name" value="SDR_fam"/>
</dbReference>
<dbReference type="InterPro" id="IPR036291">
    <property type="entry name" value="NAD(P)-bd_dom_sf"/>
</dbReference>
<dbReference type="RefSeq" id="WP_008510966.1">
    <property type="nucleotide sequence ID" value="NZ_CM001403.1"/>
</dbReference>
<dbReference type="EMBL" id="CM001403">
    <property type="protein sequence ID" value="EHQ29654.1"/>
    <property type="molecule type" value="Genomic_DNA"/>
</dbReference>
<dbReference type="PRINTS" id="PR00081">
    <property type="entry name" value="GDHRDH"/>
</dbReference>
<dbReference type="GO" id="GO:0016491">
    <property type="term" value="F:oxidoreductase activity"/>
    <property type="evidence" value="ECO:0007669"/>
    <property type="project" value="UniProtKB-KW"/>
</dbReference>
<dbReference type="PANTHER" id="PTHR43157">
    <property type="entry name" value="PHOSPHATIDYLINOSITOL-GLYCAN BIOSYNTHESIS CLASS F PROTEIN-RELATED"/>
    <property type="match status" value="1"/>
</dbReference>
<evidence type="ECO:0000313" key="2">
    <source>
        <dbReference type="EMBL" id="EHQ29654.1"/>
    </source>
</evidence>
<keyword evidence="1" id="KW-0560">Oxidoreductase</keyword>
<dbReference type="OrthoDB" id="597510at2"/>
<dbReference type="NCBIfam" id="NF004846">
    <property type="entry name" value="PRK06197.1"/>
    <property type="match status" value="1"/>
</dbReference>
<dbReference type="CDD" id="cd05327">
    <property type="entry name" value="retinol-DH_like_SDR_c_like"/>
    <property type="match status" value="1"/>
</dbReference>
<dbReference type="HOGENOM" id="CLU_010194_44_2_10"/>
<keyword evidence="3" id="KW-1185">Reference proteome</keyword>
<dbReference type="AlphaFoldDB" id="H1Y119"/>
<dbReference type="SUPFAM" id="SSF51735">
    <property type="entry name" value="NAD(P)-binding Rossmann-fold domains"/>
    <property type="match status" value="1"/>
</dbReference>
<proteinExistence type="predicted"/>
<evidence type="ECO:0000313" key="3">
    <source>
        <dbReference type="Proteomes" id="UP000002774"/>
    </source>
</evidence>
<dbReference type="Gene3D" id="3.40.50.720">
    <property type="entry name" value="NAD(P)-binding Rossmann-like Domain"/>
    <property type="match status" value="1"/>
</dbReference>
<dbReference type="Pfam" id="PF00106">
    <property type="entry name" value="adh_short"/>
    <property type="match status" value="1"/>
</dbReference>
<protein>
    <submittedName>
        <fullName evidence="2">Short-chain dehydrogenase/reductase SDR</fullName>
    </submittedName>
</protein>
<dbReference type="Proteomes" id="UP000002774">
    <property type="component" value="Chromosome"/>
</dbReference>
<accession>H1Y119</accession>
<dbReference type="STRING" id="714943.Mucpa_5585"/>
<reference evidence="2" key="1">
    <citation type="submission" date="2011-09" db="EMBL/GenBank/DDBJ databases">
        <title>The permanent draft genome of Mucilaginibacter paludis DSM 18603.</title>
        <authorList>
            <consortium name="US DOE Joint Genome Institute (JGI-PGF)"/>
            <person name="Lucas S."/>
            <person name="Han J."/>
            <person name="Lapidus A."/>
            <person name="Bruce D."/>
            <person name="Goodwin L."/>
            <person name="Pitluck S."/>
            <person name="Peters L."/>
            <person name="Kyrpides N."/>
            <person name="Mavromatis K."/>
            <person name="Ivanova N."/>
            <person name="Mikhailova N."/>
            <person name="Held B."/>
            <person name="Detter J.C."/>
            <person name="Tapia R."/>
            <person name="Han C."/>
            <person name="Land M."/>
            <person name="Hauser L."/>
            <person name="Markowitz V."/>
            <person name="Cheng J.-F."/>
            <person name="Hugenholtz P."/>
            <person name="Woyke T."/>
            <person name="Wu D."/>
            <person name="Tindall B."/>
            <person name="Brambilla E."/>
            <person name="Klenk H.-P."/>
            <person name="Eisen J.A."/>
        </authorList>
    </citation>
    <scope>NUCLEOTIDE SEQUENCE [LARGE SCALE GENOMIC DNA]</scope>
    <source>
        <strain evidence="2">DSM 18603</strain>
    </source>
</reference>
<organism evidence="2 3">
    <name type="scientific">Mucilaginibacter paludis DSM 18603</name>
    <dbReference type="NCBI Taxonomy" id="714943"/>
    <lineage>
        <taxon>Bacteria</taxon>
        <taxon>Pseudomonadati</taxon>
        <taxon>Bacteroidota</taxon>
        <taxon>Sphingobacteriia</taxon>
        <taxon>Sphingobacteriales</taxon>
        <taxon>Sphingobacteriaceae</taxon>
        <taxon>Mucilaginibacter</taxon>
    </lineage>
</organism>
<name>H1Y119_9SPHI</name>
<dbReference type="eggNOG" id="COG1028">
    <property type="taxonomic scope" value="Bacteria"/>
</dbReference>
<sequence>MWTKANIPDQSGKTIIVTGANTGIGYETALALYEAGAHVVLACRSMDKAIDAQTKLEALDGKGTLEISQLNLSDLNDVKKFANQFLKSHKQLDVLINNAGVANTGENAPDRPKTADGYEEQFGINFLGHFALTGCLYPLLKATSGARIVTVSSNGYQTAHIDFNNLRSENSYDAMREYRQSKLANLMFAIELDRRIKQSGDSVLSIAAQPGANKTELVRHMTDKEIAIGKERIGEFMEPWQGALSLLYSAVSPDALGSNLYEPDQGGFRGYPTLSTIKENALDQVTATKLWDLAEKLTGVVYLQ</sequence>
<evidence type="ECO:0000256" key="1">
    <source>
        <dbReference type="ARBA" id="ARBA00023002"/>
    </source>
</evidence>